<sequence>MTKRFHTVLITSANTATITDIRTNGKLNITFTGKVLKTCDDFLDFINELQECLWEKKTLILELFGESHIYFDWMIVLDGSVSLRDCELHNTDLENVKLSNVNVRLWKNAIIKYSEMENQVLQHEGGDLMVRFCSSESTKLSSLFSDDTLIMFDQVHTR</sequence>
<gene>
    <name evidence="1" type="ORF">PS1_0007</name>
</gene>
<evidence type="ECO:0000313" key="2">
    <source>
        <dbReference type="Proteomes" id="UP000317703"/>
    </source>
</evidence>
<name>A0A514TUR5_9CAUD</name>
<proteinExistence type="predicted"/>
<reference evidence="1" key="1">
    <citation type="submission" date="2019-06" db="EMBL/GenBank/DDBJ databases">
        <title>Complete genome sequence of Aeromonas hydrophila bacteriophage PS1.</title>
        <authorList>
            <person name="Rai S."/>
            <person name="Tyagi A."/>
            <person name="Kumar N."/>
            <person name="Singh N."/>
        </authorList>
    </citation>
    <scope>NUCLEOTIDE SEQUENCE [LARGE SCALE GENOMIC DNA]</scope>
</reference>
<organism evidence="1 2">
    <name type="scientific">Aeromonas phage PS1</name>
    <dbReference type="NCBI Taxonomy" id="2591406"/>
    <lineage>
        <taxon>Viruses</taxon>
        <taxon>Duplodnaviria</taxon>
        <taxon>Heunggongvirae</taxon>
        <taxon>Uroviricota</taxon>
        <taxon>Caudoviricetes</taxon>
        <taxon>Chimalliviridae</taxon>
        <taxon>Ferozepurvirus</taxon>
        <taxon>Ferozepurvirus PS1</taxon>
    </lineage>
</organism>
<dbReference type="Proteomes" id="UP000317703">
    <property type="component" value="Segment"/>
</dbReference>
<keyword evidence="2" id="KW-1185">Reference proteome</keyword>
<dbReference type="EMBL" id="MN032614">
    <property type="protein sequence ID" value="QDJ96765.1"/>
    <property type="molecule type" value="Genomic_DNA"/>
</dbReference>
<accession>A0A514TUR5</accession>
<protein>
    <submittedName>
        <fullName evidence="1">Uncharacterized protein</fullName>
    </submittedName>
</protein>
<evidence type="ECO:0000313" key="1">
    <source>
        <dbReference type="EMBL" id="QDJ96765.1"/>
    </source>
</evidence>